<name>A0A4R5Q9E0_9PROT</name>
<dbReference type="PROSITE" id="PS51762">
    <property type="entry name" value="GH16_2"/>
    <property type="match status" value="1"/>
</dbReference>
<dbReference type="InterPro" id="IPR000757">
    <property type="entry name" value="Beta-glucanase-like"/>
</dbReference>
<dbReference type="RefSeq" id="WP_133292055.1">
    <property type="nucleotide sequence ID" value="NZ_SMSJ01000079.1"/>
</dbReference>
<evidence type="ECO:0000259" key="2">
    <source>
        <dbReference type="PROSITE" id="PS51762"/>
    </source>
</evidence>
<dbReference type="AlphaFoldDB" id="A0A4R5Q9E0"/>
<reference evidence="3 4" key="1">
    <citation type="journal article" date="2016" name="J. Microbiol.">
        <title>Dankookia rubra gen. nov., sp. nov., an alphaproteobacterium isolated from sediment of a shallow stream.</title>
        <authorList>
            <person name="Kim W.H."/>
            <person name="Kim D.H."/>
            <person name="Kang K."/>
            <person name="Ahn T.Y."/>
        </authorList>
    </citation>
    <scope>NUCLEOTIDE SEQUENCE [LARGE SCALE GENOMIC DNA]</scope>
    <source>
        <strain evidence="3 4">JCM30602</strain>
    </source>
</reference>
<dbReference type="Proteomes" id="UP000295096">
    <property type="component" value="Unassembled WGS sequence"/>
</dbReference>
<dbReference type="GO" id="GO:0004553">
    <property type="term" value="F:hydrolase activity, hydrolyzing O-glycosyl compounds"/>
    <property type="evidence" value="ECO:0007669"/>
    <property type="project" value="InterPro"/>
</dbReference>
<organism evidence="3 4">
    <name type="scientific">Dankookia rubra</name>
    <dbReference type="NCBI Taxonomy" id="1442381"/>
    <lineage>
        <taxon>Bacteria</taxon>
        <taxon>Pseudomonadati</taxon>
        <taxon>Pseudomonadota</taxon>
        <taxon>Alphaproteobacteria</taxon>
        <taxon>Acetobacterales</taxon>
        <taxon>Roseomonadaceae</taxon>
        <taxon>Dankookia</taxon>
    </lineage>
</organism>
<evidence type="ECO:0000313" key="4">
    <source>
        <dbReference type="Proteomes" id="UP000295096"/>
    </source>
</evidence>
<dbReference type="OrthoDB" id="7253543at2"/>
<dbReference type="InterPro" id="IPR013320">
    <property type="entry name" value="ConA-like_dom_sf"/>
</dbReference>
<accession>A0A4R5Q9E0</accession>
<dbReference type="SUPFAM" id="SSF49899">
    <property type="entry name" value="Concanavalin A-like lectins/glucanases"/>
    <property type="match status" value="1"/>
</dbReference>
<dbReference type="GO" id="GO:0005975">
    <property type="term" value="P:carbohydrate metabolic process"/>
    <property type="evidence" value="ECO:0007669"/>
    <property type="project" value="InterPro"/>
</dbReference>
<dbReference type="EMBL" id="SMSJ01000079">
    <property type="protein sequence ID" value="TDH59128.1"/>
    <property type="molecule type" value="Genomic_DNA"/>
</dbReference>
<dbReference type="Pfam" id="PF00722">
    <property type="entry name" value="Glyco_hydro_16"/>
    <property type="match status" value="1"/>
</dbReference>
<sequence length="244" mass="25719">MSSYFSESFNNGVGALNHTWGNGIDTSVRGQVTVSGNSGIMENPWGSAAGHGYGTYSITLSMSGHAPGPAALLWPGNDKWPGPEYDLAEFIGGRPYGTMHFKGSDGNDVYGSIYYNGVDESKVHTYTLDWQPGRLTFSVDGKVYGGFSDNVGRDFDHGGINEVFSIMNRGGGTSITVYDLSYSPSGGGGGAVQAEVTTTGSSTANIDVLSADAVAQANADHGASQYEGLPGWMWPAEARWWDNG</sequence>
<protein>
    <submittedName>
        <fullName evidence="3">Glycosyl hydrolase family protein</fullName>
    </submittedName>
</protein>
<feature type="domain" description="GH16" evidence="2">
    <location>
        <begin position="1"/>
        <end position="189"/>
    </location>
</feature>
<keyword evidence="3" id="KW-0378">Hydrolase</keyword>
<dbReference type="Gene3D" id="2.60.120.200">
    <property type="match status" value="1"/>
</dbReference>
<evidence type="ECO:0000313" key="3">
    <source>
        <dbReference type="EMBL" id="TDH59128.1"/>
    </source>
</evidence>
<gene>
    <name evidence="3" type="ORF">E2C06_28950</name>
</gene>
<keyword evidence="4" id="KW-1185">Reference proteome</keyword>
<comment type="caution">
    <text evidence="3">The sequence shown here is derived from an EMBL/GenBank/DDBJ whole genome shotgun (WGS) entry which is preliminary data.</text>
</comment>
<comment type="similarity">
    <text evidence="1">Belongs to the glycosyl hydrolase 16 family.</text>
</comment>
<evidence type="ECO:0000256" key="1">
    <source>
        <dbReference type="ARBA" id="ARBA00006865"/>
    </source>
</evidence>
<proteinExistence type="inferred from homology"/>